<dbReference type="InterPro" id="IPR035093">
    <property type="entry name" value="RelE/ParE_toxin_dom_sf"/>
</dbReference>
<keyword evidence="2" id="KW-1185">Reference proteome</keyword>
<sequence>MTYEVRWAPAAVQKIGRYIRTARNRAGAARFMDGLRLYCDGFAASPHRGATHDDIRPGLRSVGYRRRATILFVIDEGRKRVVILGVFTGGQDTAPAMRRNAKPPLEE</sequence>
<name>A0A317E7Q8_9PROT</name>
<accession>A0A317E7Q8</accession>
<dbReference type="OrthoDB" id="8369899at2"/>
<dbReference type="AlphaFoldDB" id="A0A317E7Q8"/>
<evidence type="ECO:0000313" key="2">
    <source>
        <dbReference type="Proteomes" id="UP000246077"/>
    </source>
</evidence>
<evidence type="ECO:0000313" key="1">
    <source>
        <dbReference type="EMBL" id="PWR22286.1"/>
    </source>
</evidence>
<comment type="caution">
    <text evidence="1">The sequence shown here is derived from an EMBL/GenBank/DDBJ whole genome shotgun (WGS) entry which is preliminary data.</text>
</comment>
<dbReference type="Gene3D" id="3.30.2310.20">
    <property type="entry name" value="RelE-like"/>
    <property type="match status" value="1"/>
</dbReference>
<protein>
    <submittedName>
        <fullName evidence="1">Plasmid stabilization protein</fullName>
    </submittedName>
</protein>
<reference evidence="2" key="1">
    <citation type="submission" date="2018-05" db="EMBL/GenBank/DDBJ databases">
        <title>Zavarzinia sp. HR-AS.</title>
        <authorList>
            <person name="Lee Y."/>
            <person name="Jeon C.O."/>
        </authorList>
    </citation>
    <scope>NUCLEOTIDE SEQUENCE [LARGE SCALE GENOMIC DNA]</scope>
    <source>
        <strain evidence="2">DSM 1231</strain>
    </source>
</reference>
<dbReference type="Proteomes" id="UP000246077">
    <property type="component" value="Unassembled WGS sequence"/>
</dbReference>
<dbReference type="EMBL" id="QGLF01000002">
    <property type="protein sequence ID" value="PWR22286.1"/>
    <property type="molecule type" value="Genomic_DNA"/>
</dbReference>
<gene>
    <name evidence="1" type="ORF">DKG75_10035</name>
</gene>
<dbReference type="RefSeq" id="WP_109920930.1">
    <property type="nucleotide sequence ID" value="NZ_QGLF01000002.1"/>
</dbReference>
<organism evidence="1 2">
    <name type="scientific">Zavarzinia compransoris</name>
    <dbReference type="NCBI Taxonomy" id="1264899"/>
    <lineage>
        <taxon>Bacteria</taxon>
        <taxon>Pseudomonadati</taxon>
        <taxon>Pseudomonadota</taxon>
        <taxon>Alphaproteobacteria</taxon>
        <taxon>Rhodospirillales</taxon>
        <taxon>Zavarziniaceae</taxon>
        <taxon>Zavarzinia</taxon>
    </lineage>
</organism>
<proteinExistence type="predicted"/>